<dbReference type="InterPro" id="IPR015943">
    <property type="entry name" value="WD40/YVTN_repeat-like_dom_sf"/>
</dbReference>
<feature type="domain" description="FlgD/Vpr Ig-like" evidence="1">
    <location>
        <begin position="400"/>
        <end position="454"/>
    </location>
</feature>
<dbReference type="InterPro" id="IPR025965">
    <property type="entry name" value="FlgD/Vpr_Ig-like"/>
</dbReference>
<proteinExistence type="predicted"/>
<dbReference type="Gene3D" id="2.60.40.4070">
    <property type="match status" value="1"/>
</dbReference>
<gene>
    <name evidence="2" type="ORF">ENK44_14235</name>
</gene>
<name>A0A7V4U3S8_CALAY</name>
<accession>A0A7V4U3S8</accession>
<organism evidence="2">
    <name type="scientific">Caldithrix abyssi</name>
    <dbReference type="NCBI Taxonomy" id="187145"/>
    <lineage>
        <taxon>Bacteria</taxon>
        <taxon>Pseudomonadati</taxon>
        <taxon>Calditrichota</taxon>
        <taxon>Calditrichia</taxon>
        <taxon>Calditrichales</taxon>
        <taxon>Calditrichaceae</taxon>
        <taxon>Caldithrix</taxon>
    </lineage>
</organism>
<dbReference type="InterPro" id="IPR026444">
    <property type="entry name" value="Secre_tail"/>
</dbReference>
<dbReference type="SUPFAM" id="SSF110296">
    <property type="entry name" value="Oligoxyloglucan reducing end-specific cellobiohydrolase"/>
    <property type="match status" value="1"/>
</dbReference>
<protein>
    <submittedName>
        <fullName evidence="2">T9SS type A sorting domain-containing protein</fullName>
    </submittedName>
</protein>
<dbReference type="NCBIfam" id="TIGR04183">
    <property type="entry name" value="Por_Secre_tail"/>
    <property type="match status" value="1"/>
</dbReference>
<comment type="caution">
    <text evidence="2">The sequence shown here is derived from an EMBL/GenBank/DDBJ whole genome shotgun (WGS) entry which is preliminary data.</text>
</comment>
<dbReference type="AlphaFoldDB" id="A0A7V4U3S8"/>
<evidence type="ECO:0000259" key="1">
    <source>
        <dbReference type="Pfam" id="PF13860"/>
    </source>
</evidence>
<dbReference type="Gene3D" id="2.130.10.10">
    <property type="entry name" value="YVTN repeat-like/Quinoprotein amine dehydrogenase"/>
    <property type="match status" value="1"/>
</dbReference>
<reference evidence="2" key="1">
    <citation type="journal article" date="2020" name="mSystems">
        <title>Genome- and Community-Level Interaction Insights into Carbon Utilization and Element Cycling Functions of Hydrothermarchaeota in Hydrothermal Sediment.</title>
        <authorList>
            <person name="Zhou Z."/>
            <person name="Liu Y."/>
            <person name="Xu W."/>
            <person name="Pan J."/>
            <person name="Luo Z.H."/>
            <person name="Li M."/>
        </authorList>
    </citation>
    <scope>NUCLEOTIDE SEQUENCE [LARGE SCALE GENOMIC DNA]</scope>
    <source>
        <strain evidence="2">HyVt-577</strain>
    </source>
</reference>
<dbReference type="Pfam" id="PF13860">
    <property type="entry name" value="FlgD_ig"/>
    <property type="match status" value="1"/>
</dbReference>
<sequence length="468" mass="51027">MKFLSLVTSFVFLPAFLLFAQIEEFGINDLGITSLAISSPDMAQENQILVAGTDSNGVYLYCFGMDCGWQQIGFAGVPVSAVGIQSVGAGPADWQRIYAALPADSSRPDSGLVYYYDYPPGFGWVRADSGLNRDSVKTITSFTAIGYGGHEPHQPVFCCAETNVIFQKYPESDWAVSWQGDSINFYRVLYNTQPRSGMQGVIWAGGGTIPPALWSFVIFAFSSDYGQSWNPISAGIGEIYSCYSIASSIGNSDTLYAGLNYGAIIKSCDAGNQWKKTELDAGNTTFYGLAVNPQNPDHLIAGGVADSNVFALYESRDGGQTWADLGVDCDLSGITCMVGREEDQNFAIYFGTQRKGVYVYRTPLTGIEHQPSAHLPGQTVLYPNYPNPFNPQTTIVFQSGRKDAVSLAIYDINGRKIRQLIRAVLPAGKHVQMWDGRDDAGNLSASGIYIVSLKVGREKLMRKIILEK</sequence>
<evidence type="ECO:0000313" key="2">
    <source>
        <dbReference type="EMBL" id="HGY56862.1"/>
    </source>
</evidence>
<dbReference type="EMBL" id="DRQG01000134">
    <property type="protein sequence ID" value="HGY56862.1"/>
    <property type="molecule type" value="Genomic_DNA"/>
</dbReference>
<dbReference type="Proteomes" id="UP000885779">
    <property type="component" value="Unassembled WGS sequence"/>
</dbReference>